<proteinExistence type="predicted"/>
<dbReference type="HOGENOM" id="CLU_1086036_0_0_1"/>
<dbReference type="AlphaFoldDB" id="A0A067TMZ4"/>
<accession>A0A067TMZ4</accession>
<reference evidence="2" key="1">
    <citation type="journal article" date="2014" name="Proc. Natl. Acad. Sci. U.S.A.">
        <title>Extensive sampling of basidiomycete genomes demonstrates inadequacy of the white-rot/brown-rot paradigm for wood decay fungi.</title>
        <authorList>
            <person name="Riley R."/>
            <person name="Salamov A.A."/>
            <person name="Brown D.W."/>
            <person name="Nagy L.G."/>
            <person name="Floudas D."/>
            <person name="Held B.W."/>
            <person name="Levasseur A."/>
            <person name="Lombard V."/>
            <person name="Morin E."/>
            <person name="Otillar R."/>
            <person name="Lindquist E.A."/>
            <person name="Sun H."/>
            <person name="LaButti K.M."/>
            <person name="Schmutz J."/>
            <person name="Jabbour D."/>
            <person name="Luo H."/>
            <person name="Baker S.E."/>
            <person name="Pisabarro A.G."/>
            <person name="Walton J.D."/>
            <person name="Blanchette R.A."/>
            <person name="Henrissat B."/>
            <person name="Martin F."/>
            <person name="Cullen D."/>
            <person name="Hibbett D.S."/>
            <person name="Grigoriev I.V."/>
        </authorList>
    </citation>
    <scope>NUCLEOTIDE SEQUENCE [LARGE SCALE GENOMIC DNA]</scope>
    <source>
        <strain evidence="2">CBS 339.88</strain>
    </source>
</reference>
<gene>
    <name evidence="1" type="ORF">GALMADRAFT_665111</name>
</gene>
<organism evidence="1 2">
    <name type="scientific">Galerina marginata (strain CBS 339.88)</name>
    <dbReference type="NCBI Taxonomy" id="685588"/>
    <lineage>
        <taxon>Eukaryota</taxon>
        <taxon>Fungi</taxon>
        <taxon>Dikarya</taxon>
        <taxon>Basidiomycota</taxon>
        <taxon>Agaricomycotina</taxon>
        <taxon>Agaricomycetes</taxon>
        <taxon>Agaricomycetidae</taxon>
        <taxon>Agaricales</taxon>
        <taxon>Agaricineae</taxon>
        <taxon>Strophariaceae</taxon>
        <taxon>Galerina</taxon>
    </lineage>
</organism>
<sequence length="256" mass="28450">MPDLLRCGVSFLTPSLLPDALCVHSPTTAFRAAESPILSHSGTCDQGVYPFDCLNANHAAFDQNGGQDGLVLAPNRPMVGLLEHSGPSGYGRVSGWCRRDEVEECPTWGFLGMKRSTHYSHMNDSMHSVLEWVEGFPSPMSFSVGCLHTCSFLREKNDHRTDICHDLGQGVASYHRGQTGMRHHVQRHMVCWSLKDACSFRSGGRTTVIGSRSRNECLRLANSCICRRLHPYCSWSVCFSRDALRGEIVAMQVTEM</sequence>
<keyword evidence="2" id="KW-1185">Reference proteome</keyword>
<dbReference type="EMBL" id="KL142368">
    <property type="protein sequence ID" value="KDR83707.1"/>
    <property type="molecule type" value="Genomic_DNA"/>
</dbReference>
<dbReference type="Proteomes" id="UP000027222">
    <property type="component" value="Unassembled WGS sequence"/>
</dbReference>
<name>A0A067TMZ4_GALM3</name>
<evidence type="ECO:0000313" key="2">
    <source>
        <dbReference type="Proteomes" id="UP000027222"/>
    </source>
</evidence>
<evidence type="ECO:0000313" key="1">
    <source>
        <dbReference type="EMBL" id="KDR83707.1"/>
    </source>
</evidence>
<protein>
    <submittedName>
        <fullName evidence="1">Uncharacterized protein</fullName>
    </submittedName>
</protein>